<dbReference type="RefSeq" id="WP_101681737.1">
    <property type="nucleotide sequence ID" value="NZ_PJRP01000004.1"/>
</dbReference>
<dbReference type="Pfam" id="PF01425">
    <property type="entry name" value="Amidase"/>
    <property type="match status" value="1"/>
</dbReference>
<evidence type="ECO:0000256" key="1">
    <source>
        <dbReference type="SAM" id="MobiDB-lite"/>
    </source>
</evidence>
<dbReference type="PANTHER" id="PTHR11895:SF151">
    <property type="entry name" value="GLUTAMYL-TRNA(GLN) AMIDOTRANSFERASE SUBUNIT A"/>
    <property type="match status" value="1"/>
</dbReference>
<dbReference type="InterPro" id="IPR036928">
    <property type="entry name" value="AS_sf"/>
</dbReference>
<dbReference type="SUPFAM" id="SSF75304">
    <property type="entry name" value="Amidase signature (AS) enzymes"/>
    <property type="match status" value="1"/>
</dbReference>
<sequence length="433" mass="44747">MDPFLDLPVRELVARMSRRELRAETIVRATLDRIQAQDAVIRAWQHVGRDAAIELARRLDAGAVSTPLHGIPLGVKDLMDTADLPTTYGSPIYAAHRPGLDAAAVALARSAGAVVVGKTVTTEFATFQPGPTGNPRAPVNAPRTPGGSSSGSAAAVAAGMVPLAFGTQTAGSIIRPAAYCGVVGYKPTHATLPLAGIKPLSPTLDTVGVLARRVDDAALFIGTLARDVSMAEACARTPASPRVGIVRTPHWDRASAGARDALETAARALEGLGAVVQEIELPAICNGLTEAQMDIMAFEAVAAFAPEAREAAASFSPAFARQLEAGRAVTGERFRAALVLAEAARMSVAMTLEGFDVVLAPSAEGEAPEGLAATGDPIFCRMWTLLGTPCVHVPTGLGAAGMPLGVTVTAPRHADVRVLAVAHRLQQALADLV</sequence>
<evidence type="ECO:0000313" key="3">
    <source>
        <dbReference type="EMBL" id="PLQ00367.1"/>
    </source>
</evidence>
<evidence type="ECO:0000313" key="4">
    <source>
        <dbReference type="Proteomes" id="UP000234341"/>
    </source>
</evidence>
<comment type="caution">
    <text evidence="3">The sequence shown here is derived from an EMBL/GenBank/DDBJ whole genome shotgun (WGS) entry which is preliminary data.</text>
</comment>
<accession>A0A2N5CDV2</accession>
<dbReference type="GO" id="GO:0003824">
    <property type="term" value="F:catalytic activity"/>
    <property type="evidence" value="ECO:0007669"/>
    <property type="project" value="InterPro"/>
</dbReference>
<dbReference type="AlphaFoldDB" id="A0A2N5CDV2"/>
<protein>
    <submittedName>
        <fullName evidence="3">Amidase</fullName>
    </submittedName>
</protein>
<feature type="domain" description="Amidase" evidence="2">
    <location>
        <begin position="26"/>
        <end position="419"/>
    </location>
</feature>
<dbReference type="PANTHER" id="PTHR11895">
    <property type="entry name" value="TRANSAMIDASE"/>
    <property type="match status" value="1"/>
</dbReference>
<dbReference type="EMBL" id="PJRP01000004">
    <property type="protein sequence ID" value="PLQ00367.1"/>
    <property type="molecule type" value="Genomic_DNA"/>
</dbReference>
<dbReference type="Proteomes" id="UP000234341">
    <property type="component" value="Unassembled WGS sequence"/>
</dbReference>
<dbReference type="InterPro" id="IPR023631">
    <property type="entry name" value="Amidase_dom"/>
</dbReference>
<proteinExistence type="predicted"/>
<dbReference type="InterPro" id="IPR000120">
    <property type="entry name" value="Amidase"/>
</dbReference>
<name>A0A2N5CDV2_9BURK</name>
<dbReference type="Gene3D" id="3.90.1300.10">
    <property type="entry name" value="Amidase signature (AS) domain"/>
    <property type="match status" value="1"/>
</dbReference>
<evidence type="ECO:0000259" key="2">
    <source>
        <dbReference type="Pfam" id="PF01425"/>
    </source>
</evidence>
<organism evidence="3 4">
    <name type="scientific">Cupriavidus pauculus</name>
    <dbReference type="NCBI Taxonomy" id="82633"/>
    <lineage>
        <taxon>Bacteria</taxon>
        <taxon>Pseudomonadati</taxon>
        <taxon>Pseudomonadota</taxon>
        <taxon>Betaproteobacteria</taxon>
        <taxon>Burkholderiales</taxon>
        <taxon>Burkholderiaceae</taxon>
        <taxon>Cupriavidus</taxon>
    </lineage>
</organism>
<dbReference type="OrthoDB" id="8641877at2"/>
<reference evidence="3 4" key="1">
    <citation type="submission" date="2017-12" db="EMBL/GenBank/DDBJ databases">
        <title>Genome sequence of the active heterotrophic nitrifier-denitrifier, Cupriavidus pauculus UM1.</title>
        <authorList>
            <person name="Putonti C."/>
            <person name="Castignetti D."/>
        </authorList>
    </citation>
    <scope>NUCLEOTIDE SEQUENCE [LARGE SCALE GENOMIC DNA]</scope>
    <source>
        <strain evidence="3 4">UM1</strain>
    </source>
</reference>
<gene>
    <name evidence="3" type="ORF">CYJ10_12085</name>
</gene>
<feature type="region of interest" description="Disordered" evidence="1">
    <location>
        <begin position="127"/>
        <end position="150"/>
    </location>
</feature>